<dbReference type="Gene3D" id="1.20.120.1750">
    <property type="match status" value="1"/>
</dbReference>
<evidence type="ECO:0000259" key="10">
    <source>
        <dbReference type="PROSITE" id="PS51873"/>
    </source>
</evidence>
<dbReference type="GO" id="GO:0004842">
    <property type="term" value="F:ubiquitin-protein transferase activity"/>
    <property type="evidence" value="ECO:0007669"/>
    <property type="project" value="InterPro"/>
</dbReference>
<evidence type="ECO:0008006" key="13">
    <source>
        <dbReference type="Google" id="ProtNLM"/>
    </source>
</evidence>
<dbReference type="InterPro" id="IPR044066">
    <property type="entry name" value="TRIAD_supradom"/>
</dbReference>
<gene>
    <name evidence="11" type="ORF">BJ508DRAFT_324773</name>
</gene>
<accession>A0A3N4INM8</accession>
<dbReference type="InterPro" id="IPR031127">
    <property type="entry name" value="E3_UB_ligase_RBR"/>
</dbReference>
<dbReference type="PANTHER" id="PTHR11685">
    <property type="entry name" value="RBR FAMILY RING FINGER AND IBR DOMAIN-CONTAINING"/>
    <property type="match status" value="1"/>
</dbReference>
<feature type="domain" description="RING-type" evidence="9">
    <location>
        <begin position="236"/>
        <end position="276"/>
    </location>
</feature>
<dbReference type="InterPro" id="IPR001841">
    <property type="entry name" value="Znf_RING"/>
</dbReference>
<keyword evidence="3" id="KW-0677">Repeat</keyword>
<dbReference type="InterPro" id="IPR017907">
    <property type="entry name" value="Znf_RING_CS"/>
</dbReference>
<evidence type="ECO:0000313" key="11">
    <source>
        <dbReference type="EMBL" id="RPA83184.1"/>
    </source>
</evidence>
<sequence>MVGTDPFETLHYLDIQAILDIFEEDAADVTATQRAKIQAKAQAHSDIGSIDGFHYNESINGMEIEDSVEDNPDDFKAAFFYAWLEHSSYASLNMAGKDLHGQQEVANHDRGFKLAGIWNAVLGFLALYVKGFRCASETTAQATFCSWPTSAQAASSCAGKHSTNEKIPQPGSDTVRNQDAASLIESDNGGSISSNVDTSDDDSDCESSESGVEVDVLDSAKNEDTKALDDELTSECVACDKTLDLSTAPDTCPCGHQYCEGCLRQLYQLATKDQSCYPPKCCGKSLPSTNDFIKFYTFIGNILCQQEFRAYLASSTEYDDPKPLYCHLPNCGTYLPKPNRCRKVAICYNHTPFSTTCLHCNRAVHSDECPEEPDTKALMALAAENGWARCCSCRRMVEKTECCNHMTCLCGAEFCYGCGGPYADEHVCERVD</sequence>
<dbReference type="EMBL" id="ML119666">
    <property type="protein sequence ID" value="RPA83184.1"/>
    <property type="molecule type" value="Genomic_DNA"/>
</dbReference>
<protein>
    <recommendedName>
        <fullName evidence="13">RING-type domain-containing protein</fullName>
    </recommendedName>
</protein>
<evidence type="ECO:0000256" key="8">
    <source>
        <dbReference type="SAM" id="MobiDB-lite"/>
    </source>
</evidence>
<evidence type="ECO:0000256" key="6">
    <source>
        <dbReference type="ARBA" id="ARBA00022833"/>
    </source>
</evidence>
<evidence type="ECO:0000256" key="7">
    <source>
        <dbReference type="PROSITE-ProRule" id="PRU00175"/>
    </source>
</evidence>
<keyword evidence="4 7" id="KW-0863">Zinc-finger</keyword>
<evidence type="ECO:0000259" key="9">
    <source>
        <dbReference type="PROSITE" id="PS50089"/>
    </source>
</evidence>
<dbReference type="PROSITE" id="PS00518">
    <property type="entry name" value="ZF_RING_1"/>
    <property type="match status" value="1"/>
</dbReference>
<reference evidence="11 12" key="1">
    <citation type="journal article" date="2018" name="Nat. Ecol. Evol.">
        <title>Pezizomycetes genomes reveal the molecular basis of ectomycorrhizal truffle lifestyle.</title>
        <authorList>
            <person name="Murat C."/>
            <person name="Payen T."/>
            <person name="Noel B."/>
            <person name="Kuo A."/>
            <person name="Morin E."/>
            <person name="Chen J."/>
            <person name="Kohler A."/>
            <person name="Krizsan K."/>
            <person name="Balestrini R."/>
            <person name="Da Silva C."/>
            <person name="Montanini B."/>
            <person name="Hainaut M."/>
            <person name="Levati E."/>
            <person name="Barry K.W."/>
            <person name="Belfiori B."/>
            <person name="Cichocki N."/>
            <person name="Clum A."/>
            <person name="Dockter R.B."/>
            <person name="Fauchery L."/>
            <person name="Guy J."/>
            <person name="Iotti M."/>
            <person name="Le Tacon F."/>
            <person name="Lindquist E.A."/>
            <person name="Lipzen A."/>
            <person name="Malagnac F."/>
            <person name="Mello A."/>
            <person name="Molinier V."/>
            <person name="Miyauchi S."/>
            <person name="Poulain J."/>
            <person name="Riccioni C."/>
            <person name="Rubini A."/>
            <person name="Sitrit Y."/>
            <person name="Splivallo R."/>
            <person name="Traeger S."/>
            <person name="Wang M."/>
            <person name="Zifcakova L."/>
            <person name="Wipf D."/>
            <person name="Zambonelli A."/>
            <person name="Paolocci F."/>
            <person name="Nowrousian M."/>
            <person name="Ottonello S."/>
            <person name="Baldrian P."/>
            <person name="Spatafora J.W."/>
            <person name="Henrissat B."/>
            <person name="Nagy L.G."/>
            <person name="Aury J.M."/>
            <person name="Wincker P."/>
            <person name="Grigoriev I.V."/>
            <person name="Bonfante P."/>
            <person name="Martin F.M."/>
        </authorList>
    </citation>
    <scope>NUCLEOTIDE SEQUENCE [LARGE SCALE GENOMIC DNA]</scope>
    <source>
        <strain evidence="11 12">RN42</strain>
    </source>
</reference>
<evidence type="ECO:0000256" key="3">
    <source>
        <dbReference type="ARBA" id="ARBA00022737"/>
    </source>
</evidence>
<dbReference type="Proteomes" id="UP000275078">
    <property type="component" value="Unassembled WGS sequence"/>
</dbReference>
<keyword evidence="12" id="KW-1185">Reference proteome</keyword>
<evidence type="ECO:0000256" key="5">
    <source>
        <dbReference type="ARBA" id="ARBA00022786"/>
    </source>
</evidence>
<proteinExistence type="predicted"/>
<feature type="domain" description="RING-type" evidence="10">
    <location>
        <begin position="232"/>
        <end position="432"/>
    </location>
</feature>
<evidence type="ECO:0000256" key="2">
    <source>
        <dbReference type="ARBA" id="ARBA00022723"/>
    </source>
</evidence>
<keyword evidence="6" id="KW-0862">Zinc</keyword>
<dbReference type="GO" id="GO:0016567">
    <property type="term" value="P:protein ubiquitination"/>
    <property type="evidence" value="ECO:0007669"/>
    <property type="project" value="InterPro"/>
</dbReference>
<organism evidence="11 12">
    <name type="scientific">Ascobolus immersus RN42</name>
    <dbReference type="NCBI Taxonomy" id="1160509"/>
    <lineage>
        <taxon>Eukaryota</taxon>
        <taxon>Fungi</taxon>
        <taxon>Dikarya</taxon>
        <taxon>Ascomycota</taxon>
        <taxon>Pezizomycotina</taxon>
        <taxon>Pezizomycetes</taxon>
        <taxon>Pezizales</taxon>
        <taxon>Ascobolaceae</taxon>
        <taxon>Ascobolus</taxon>
    </lineage>
</organism>
<dbReference type="CDD" id="cd22584">
    <property type="entry name" value="Rcat_RBR_unk"/>
    <property type="match status" value="1"/>
</dbReference>
<name>A0A3N4INM8_ASCIM</name>
<evidence type="ECO:0000313" key="12">
    <source>
        <dbReference type="Proteomes" id="UP000275078"/>
    </source>
</evidence>
<feature type="compositionally biased region" description="Acidic residues" evidence="8">
    <location>
        <begin position="198"/>
        <end position="207"/>
    </location>
</feature>
<keyword evidence="2" id="KW-0479">Metal-binding</keyword>
<dbReference type="AlphaFoldDB" id="A0A3N4INM8"/>
<dbReference type="GO" id="GO:0008270">
    <property type="term" value="F:zinc ion binding"/>
    <property type="evidence" value="ECO:0007669"/>
    <property type="project" value="UniProtKB-KW"/>
</dbReference>
<evidence type="ECO:0000256" key="4">
    <source>
        <dbReference type="ARBA" id="ARBA00022771"/>
    </source>
</evidence>
<dbReference type="OrthoDB" id="10009520at2759"/>
<dbReference type="PROSITE" id="PS51873">
    <property type="entry name" value="TRIAD"/>
    <property type="match status" value="1"/>
</dbReference>
<dbReference type="SUPFAM" id="SSF57850">
    <property type="entry name" value="RING/U-box"/>
    <property type="match status" value="2"/>
</dbReference>
<dbReference type="STRING" id="1160509.A0A3N4INM8"/>
<evidence type="ECO:0000256" key="1">
    <source>
        <dbReference type="ARBA" id="ARBA00022679"/>
    </source>
</evidence>
<keyword evidence="1" id="KW-0808">Transferase</keyword>
<keyword evidence="5" id="KW-0833">Ubl conjugation pathway</keyword>
<feature type="region of interest" description="Disordered" evidence="8">
    <location>
        <begin position="184"/>
        <end position="211"/>
    </location>
</feature>
<dbReference type="PROSITE" id="PS50089">
    <property type="entry name" value="ZF_RING_2"/>
    <property type="match status" value="1"/>
</dbReference>